<accession>A0A9P5TAH8</accession>
<organism evidence="1 2">
    <name type="scientific">Russula ochroleuca</name>
    <dbReference type="NCBI Taxonomy" id="152965"/>
    <lineage>
        <taxon>Eukaryota</taxon>
        <taxon>Fungi</taxon>
        <taxon>Dikarya</taxon>
        <taxon>Basidiomycota</taxon>
        <taxon>Agaricomycotina</taxon>
        <taxon>Agaricomycetes</taxon>
        <taxon>Russulales</taxon>
        <taxon>Russulaceae</taxon>
        <taxon>Russula</taxon>
    </lineage>
</organism>
<name>A0A9P5TAH8_9AGAM</name>
<dbReference type="AlphaFoldDB" id="A0A9P5TAH8"/>
<protein>
    <submittedName>
        <fullName evidence="1">Uncharacterized protein</fullName>
    </submittedName>
</protein>
<comment type="caution">
    <text evidence="1">The sequence shown here is derived from an EMBL/GenBank/DDBJ whole genome shotgun (WGS) entry which is preliminary data.</text>
</comment>
<evidence type="ECO:0000313" key="1">
    <source>
        <dbReference type="EMBL" id="KAF8482406.1"/>
    </source>
</evidence>
<reference evidence="1" key="1">
    <citation type="submission" date="2019-10" db="EMBL/GenBank/DDBJ databases">
        <authorList>
            <consortium name="DOE Joint Genome Institute"/>
            <person name="Kuo A."/>
            <person name="Miyauchi S."/>
            <person name="Kiss E."/>
            <person name="Drula E."/>
            <person name="Kohler A."/>
            <person name="Sanchez-Garcia M."/>
            <person name="Andreopoulos B."/>
            <person name="Barry K.W."/>
            <person name="Bonito G."/>
            <person name="Buee M."/>
            <person name="Carver A."/>
            <person name="Chen C."/>
            <person name="Cichocki N."/>
            <person name="Clum A."/>
            <person name="Culley D."/>
            <person name="Crous P.W."/>
            <person name="Fauchery L."/>
            <person name="Girlanda M."/>
            <person name="Hayes R."/>
            <person name="Keri Z."/>
            <person name="LaButti K."/>
            <person name="Lipzen A."/>
            <person name="Lombard V."/>
            <person name="Magnuson J."/>
            <person name="Maillard F."/>
            <person name="Morin E."/>
            <person name="Murat C."/>
            <person name="Nolan M."/>
            <person name="Ohm R."/>
            <person name="Pangilinan J."/>
            <person name="Pereira M."/>
            <person name="Perotto S."/>
            <person name="Peter M."/>
            <person name="Riley R."/>
            <person name="Sitrit Y."/>
            <person name="Stielow B."/>
            <person name="Szollosi G."/>
            <person name="Zifcakova L."/>
            <person name="Stursova M."/>
            <person name="Spatafora J.W."/>
            <person name="Tedersoo L."/>
            <person name="Vaario L.-M."/>
            <person name="Yamada A."/>
            <person name="Yan M."/>
            <person name="Wang P."/>
            <person name="Xu J."/>
            <person name="Bruns T."/>
            <person name="Baldrian P."/>
            <person name="Vilgalys R."/>
            <person name="Henrissat B."/>
            <person name="Grigoriev I.V."/>
            <person name="Hibbett D."/>
            <person name="Nagy L.G."/>
            <person name="Martin F.M."/>
        </authorList>
    </citation>
    <scope>NUCLEOTIDE SEQUENCE</scope>
    <source>
        <strain evidence="1">Prilba</strain>
    </source>
</reference>
<evidence type="ECO:0000313" key="2">
    <source>
        <dbReference type="Proteomes" id="UP000759537"/>
    </source>
</evidence>
<gene>
    <name evidence="1" type="ORF">DFH94DRAFT_680484</name>
</gene>
<dbReference type="EMBL" id="WHVB01000005">
    <property type="protein sequence ID" value="KAF8482406.1"/>
    <property type="molecule type" value="Genomic_DNA"/>
</dbReference>
<keyword evidence="2" id="KW-1185">Reference proteome</keyword>
<sequence length="258" mass="28958">MARDANDEILCLTCAHGNCVWKLQPWEADGTSDILPAVHQVLIDWNHQKITFFSEPPALHTAHISPSTIPGSGGQVCRVQRQQAMPRSLLCPNNSDPHYPSVSFALDTTNQPVGRRFPRRHSVPCHVVCDNSNRFWELVPGCVYSCCPRGIKRCVAMSGLVLDGSAAQQLRSIPFEHQWEPDIETLYQVQSYLQRLTEMLKYKSTHTIFHALRGNRERGWVVSGSLDHTIKLWGLPYFSVDPQGHIIVSGGPELVVPM</sequence>
<dbReference type="Proteomes" id="UP000759537">
    <property type="component" value="Unassembled WGS sequence"/>
</dbReference>
<proteinExistence type="predicted"/>
<dbReference type="OrthoDB" id="444945at2759"/>
<reference evidence="1" key="2">
    <citation type="journal article" date="2020" name="Nat. Commun.">
        <title>Large-scale genome sequencing of mycorrhizal fungi provides insights into the early evolution of symbiotic traits.</title>
        <authorList>
            <person name="Miyauchi S."/>
            <person name="Kiss E."/>
            <person name="Kuo A."/>
            <person name="Drula E."/>
            <person name="Kohler A."/>
            <person name="Sanchez-Garcia M."/>
            <person name="Morin E."/>
            <person name="Andreopoulos B."/>
            <person name="Barry K.W."/>
            <person name="Bonito G."/>
            <person name="Buee M."/>
            <person name="Carver A."/>
            <person name="Chen C."/>
            <person name="Cichocki N."/>
            <person name="Clum A."/>
            <person name="Culley D."/>
            <person name="Crous P.W."/>
            <person name="Fauchery L."/>
            <person name="Girlanda M."/>
            <person name="Hayes R.D."/>
            <person name="Keri Z."/>
            <person name="LaButti K."/>
            <person name="Lipzen A."/>
            <person name="Lombard V."/>
            <person name="Magnuson J."/>
            <person name="Maillard F."/>
            <person name="Murat C."/>
            <person name="Nolan M."/>
            <person name="Ohm R.A."/>
            <person name="Pangilinan J."/>
            <person name="Pereira M.F."/>
            <person name="Perotto S."/>
            <person name="Peter M."/>
            <person name="Pfister S."/>
            <person name="Riley R."/>
            <person name="Sitrit Y."/>
            <person name="Stielow J.B."/>
            <person name="Szollosi G."/>
            <person name="Zifcakova L."/>
            <person name="Stursova M."/>
            <person name="Spatafora J.W."/>
            <person name="Tedersoo L."/>
            <person name="Vaario L.M."/>
            <person name="Yamada A."/>
            <person name="Yan M."/>
            <person name="Wang P."/>
            <person name="Xu J."/>
            <person name="Bruns T."/>
            <person name="Baldrian P."/>
            <person name="Vilgalys R."/>
            <person name="Dunand C."/>
            <person name="Henrissat B."/>
            <person name="Grigoriev I.V."/>
            <person name="Hibbett D."/>
            <person name="Nagy L.G."/>
            <person name="Martin F.M."/>
        </authorList>
    </citation>
    <scope>NUCLEOTIDE SEQUENCE</scope>
    <source>
        <strain evidence="1">Prilba</strain>
    </source>
</reference>